<proteinExistence type="predicted"/>
<dbReference type="SMART" id="SM00271">
    <property type="entry name" value="DnaJ"/>
    <property type="match status" value="1"/>
</dbReference>
<dbReference type="Pfam" id="PF00226">
    <property type="entry name" value="DnaJ"/>
    <property type="match status" value="1"/>
</dbReference>
<dbReference type="KEGG" id="boz:DBV39_16830"/>
<dbReference type="FunFam" id="2.60.260.20:FF:000008">
    <property type="entry name" value="Curved DNA-binding protein"/>
    <property type="match status" value="1"/>
</dbReference>
<sequence length="314" mass="34185">MDTPEYYAILGVKKDATQDDIKKAYRRLARKYHPDVSKQEDAGRKMSQLNEANDVLSDPQKRSVYDQIGHRAWMQGARSTDDVRPPPGWRGQGSTSQGNAEDFSEFFRDIFARGDRGQSGAGEQTRSGWPGQDIHADVSISLADAYKGTTRALQLQSAKIDAQGHLVPDLRTLEVKIPVGVSQGQMIRLKGQGEPGIGQGLPGDLYLRIKVEPQGRTQVVGRDLHMPLIVTPWEAALGADIPVTTPTGTVHVTVPAGSVARRKLRLRGQGIPGPKPGDIMLEIEIAMPSAVTPAQKSAWEGLAKAYPGFDPRPQ</sequence>
<dbReference type="GO" id="GO:0005737">
    <property type="term" value="C:cytoplasm"/>
    <property type="evidence" value="ECO:0007669"/>
    <property type="project" value="TreeGrafter"/>
</dbReference>
<dbReference type="InterPro" id="IPR036869">
    <property type="entry name" value="J_dom_sf"/>
</dbReference>
<evidence type="ECO:0000256" key="2">
    <source>
        <dbReference type="ARBA" id="ARBA00023125"/>
    </source>
</evidence>
<dbReference type="RefSeq" id="WP_108622527.1">
    <property type="nucleotide sequence ID" value="NZ_CP028901.1"/>
</dbReference>
<dbReference type="InterPro" id="IPR008971">
    <property type="entry name" value="HSP40/DnaJ_pept-bd"/>
</dbReference>
<dbReference type="InterPro" id="IPR001623">
    <property type="entry name" value="DnaJ_domain"/>
</dbReference>
<dbReference type="OrthoDB" id="9779889at2"/>
<dbReference type="Pfam" id="PF01556">
    <property type="entry name" value="DnaJ_C"/>
    <property type="match status" value="1"/>
</dbReference>
<feature type="compositionally biased region" description="Basic and acidic residues" evidence="4">
    <location>
        <begin position="32"/>
        <end position="44"/>
    </location>
</feature>
<dbReference type="SUPFAM" id="SSF49493">
    <property type="entry name" value="HSP40/DnaJ peptide-binding domain"/>
    <property type="match status" value="2"/>
</dbReference>
<evidence type="ECO:0000259" key="5">
    <source>
        <dbReference type="PROSITE" id="PS50076"/>
    </source>
</evidence>
<dbReference type="GO" id="GO:0051082">
    <property type="term" value="F:unfolded protein binding"/>
    <property type="evidence" value="ECO:0007669"/>
    <property type="project" value="InterPro"/>
</dbReference>
<dbReference type="EMBL" id="CP028901">
    <property type="protein sequence ID" value="AWB35117.1"/>
    <property type="molecule type" value="Genomic_DNA"/>
</dbReference>
<feature type="region of interest" description="Disordered" evidence="4">
    <location>
        <begin position="32"/>
        <end position="52"/>
    </location>
</feature>
<accession>A0A2R4XMT0</accession>
<evidence type="ECO:0000313" key="6">
    <source>
        <dbReference type="EMBL" id="AWB35117.1"/>
    </source>
</evidence>
<dbReference type="Proteomes" id="UP000244571">
    <property type="component" value="Chromosome"/>
</dbReference>
<keyword evidence="1" id="KW-0963">Cytoplasm</keyword>
<evidence type="ECO:0000256" key="1">
    <source>
        <dbReference type="ARBA" id="ARBA00022490"/>
    </source>
</evidence>
<dbReference type="Gene3D" id="1.10.287.110">
    <property type="entry name" value="DnaJ domain"/>
    <property type="match status" value="1"/>
</dbReference>
<evidence type="ECO:0000256" key="4">
    <source>
        <dbReference type="SAM" id="MobiDB-lite"/>
    </source>
</evidence>
<protein>
    <submittedName>
        <fullName evidence="6">Molecular chaperone DnaJ</fullName>
    </submittedName>
</protein>
<dbReference type="GO" id="GO:0042026">
    <property type="term" value="P:protein refolding"/>
    <property type="evidence" value="ECO:0007669"/>
    <property type="project" value="TreeGrafter"/>
</dbReference>
<dbReference type="AlphaFoldDB" id="A0A2R4XMT0"/>
<dbReference type="PANTHER" id="PTHR43096">
    <property type="entry name" value="DNAJ HOMOLOG 1, MITOCHONDRIAL-RELATED"/>
    <property type="match status" value="1"/>
</dbReference>
<evidence type="ECO:0000256" key="3">
    <source>
        <dbReference type="ARBA" id="ARBA00023186"/>
    </source>
</evidence>
<keyword evidence="2" id="KW-0238">DNA-binding</keyword>
<dbReference type="GO" id="GO:0003677">
    <property type="term" value="F:DNA binding"/>
    <property type="evidence" value="ECO:0007669"/>
    <property type="project" value="UniProtKB-KW"/>
</dbReference>
<keyword evidence="3" id="KW-0143">Chaperone</keyword>
<name>A0A2R4XMT0_9BURK</name>
<dbReference type="CDD" id="cd06257">
    <property type="entry name" value="DnaJ"/>
    <property type="match status" value="1"/>
</dbReference>
<reference evidence="6 7" key="1">
    <citation type="submission" date="2018-04" db="EMBL/GenBank/DDBJ databases">
        <title>Bordetella sp. HZ20 isolated from seawater.</title>
        <authorList>
            <person name="Sun C."/>
        </authorList>
    </citation>
    <scope>NUCLEOTIDE SEQUENCE [LARGE SCALE GENOMIC DNA]</scope>
    <source>
        <strain evidence="6 7">HZ20</strain>
    </source>
</reference>
<keyword evidence="7" id="KW-1185">Reference proteome</keyword>
<dbReference type="InterPro" id="IPR002939">
    <property type="entry name" value="DnaJ_C"/>
</dbReference>
<feature type="domain" description="J" evidence="5">
    <location>
        <begin position="5"/>
        <end position="69"/>
    </location>
</feature>
<gene>
    <name evidence="6" type="ORF">DBV39_16830</name>
</gene>
<dbReference type="PROSITE" id="PS50076">
    <property type="entry name" value="DNAJ_2"/>
    <property type="match status" value="1"/>
</dbReference>
<organism evidence="6 7">
    <name type="scientific">Orrella marina</name>
    <dbReference type="NCBI Taxonomy" id="2163011"/>
    <lineage>
        <taxon>Bacteria</taxon>
        <taxon>Pseudomonadati</taxon>
        <taxon>Pseudomonadota</taxon>
        <taxon>Betaproteobacteria</taxon>
        <taxon>Burkholderiales</taxon>
        <taxon>Alcaligenaceae</taxon>
        <taxon>Orrella</taxon>
    </lineage>
</organism>
<dbReference type="PANTHER" id="PTHR43096:SF52">
    <property type="entry name" value="DNAJ HOMOLOG 1, MITOCHONDRIAL-RELATED"/>
    <property type="match status" value="1"/>
</dbReference>
<dbReference type="PRINTS" id="PR00625">
    <property type="entry name" value="JDOMAIN"/>
</dbReference>
<evidence type="ECO:0000313" key="7">
    <source>
        <dbReference type="Proteomes" id="UP000244571"/>
    </source>
</evidence>
<feature type="region of interest" description="Disordered" evidence="4">
    <location>
        <begin position="75"/>
        <end position="100"/>
    </location>
</feature>
<dbReference type="SUPFAM" id="SSF46565">
    <property type="entry name" value="Chaperone J-domain"/>
    <property type="match status" value="1"/>
</dbReference>
<dbReference type="Gene3D" id="2.60.260.20">
    <property type="entry name" value="Urease metallochaperone UreE, N-terminal domain"/>
    <property type="match status" value="2"/>
</dbReference>
<dbReference type="CDD" id="cd10747">
    <property type="entry name" value="DnaJ_C"/>
    <property type="match status" value="1"/>
</dbReference>